<protein>
    <recommendedName>
        <fullName evidence="4">Ankyrin repeat protein</fullName>
    </recommendedName>
</protein>
<feature type="compositionally biased region" description="Basic and acidic residues" evidence="1">
    <location>
        <begin position="182"/>
        <end position="192"/>
    </location>
</feature>
<evidence type="ECO:0000313" key="3">
    <source>
        <dbReference type="Proteomes" id="UP001583177"/>
    </source>
</evidence>
<name>A0ABR3WA27_9PEZI</name>
<comment type="caution">
    <text evidence="2">The sequence shown here is derived from an EMBL/GenBank/DDBJ whole genome shotgun (WGS) entry which is preliminary data.</text>
</comment>
<feature type="compositionally biased region" description="Polar residues" evidence="1">
    <location>
        <begin position="171"/>
        <end position="180"/>
    </location>
</feature>
<organism evidence="2 3">
    <name type="scientific">Diaporthe australafricana</name>
    <dbReference type="NCBI Taxonomy" id="127596"/>
    <lineage>
        <taxon>Eukaryota</taxon>
        <taxon>Fungi</taxon>
        <taxon>Dikarya</taxon>
        <taxon>Ascomycota</taxon>
        <taxon>Pezizomycotina</taxon>
        <taxon>Sordariomycetes</taxon>
        <taxon>Sordariomycetidae</taxon>
        <taxon>Diaporthales</taxon>
        <taxon>Diaporthaceae</taxon>
        <taxon>Diaporthe</taxon>
    </lineage>
</organism>
<dbReference type="EMBL" id="JAWRVE010000116">
    <property type="protein sequence ID" value="KAL1857024.1"/>
    <property type="molecule type" value="Genomic_DNA"/>
</dbReference>
<evidence type="ECO:0000256" key="1">
    <source>
        <dbReference type="SAM" id="MobiDB-lite"/>
    </source>
</evidence>
<gene>
    <name evidence="2" type="ORF">Daus18300_010470</name>
</gene>
<feature type="region of interest" description="Disordered" evidence="1">
    <location>
        <begin position="169"/>
        <end position="192"/>
    </location>
</feature>
<evidence type="ECO:0008006" key="4">
    <source>
        <dbReference type="Google" id="ProtNLM"/>
    </source>
</evidence>
<reference evidence="2 3" key="1">
    <citation type="journal article" date="2024" name="IMA Fungus">
        <title>IMA Genome - F19 : A genome assembly and annotation guide to empower mycologists, including annotated draft genome sequences of Ceratocystis pirilliformis, Diaporthe australafricana, Fusarium ophioides, Paecilomyces lecythidis, and Sporothrix stenoceras.</title>
        <authorList>
            <person name="Aylward J."/>
            <person name="Wilson A.M."/>
            <person name="Visagie C.M."/>
            <person name="Spraker J."/>
            <person name="Barnes I."/>
            <person name="Buitendag C."/>
            <person name="Ceriani C."/>
            <person name="Del Mar Angel L."/>
            <person name="du Plessis D."/>
            <person name="Fuchs T."/>
            <person name="Gasser K."/>
            <person name="Kramer D."/>
            <person name="Li W."/>
            <person name="Munsamy K."/>
            <person name="Piso A."/>
            <person name="Price J.L."/>
            <person name="Sonnekus B."/>
            <person name="Thomas C."/>
            <person name="van der Nest A."/>
            <person name="van Dijk A."/>
            <person name="van Heerden A."/>
            <person name="van Vuuren N."/>
            <person name="Yilmaz N."/>
            <person name="Duong T.A."/>
            <person name="van der Merwe N.A."/>
            <person name="Wingfield M.J."/>
            <person name="Wingfield B.D."/>
        </authorList>
    </citation>
    <scope>NUCLEOTIDE SEQUENCE [LARGE SCALE GENOMIC DNA]</scope>
    <source>
        <strain evidence="2 3">CMW 18300</strain>
    </source>
</reference>
<sequence>MEKTSPFDYDGPFPFHHIAWSDDPIETRMAWAEQAIAAGHDLNAIYSASLDGNFPKDSQARPLAETLFWPQNYNSATDRIDDLDLLQLYLDQGADPRLKDVRTAVDAVEEARAWRDSGGDGGTHHRYWAQACKMLEARARELDDRDAMAGGRPPRGFLSRLKWQLGLIGAESQNGQQQPVQEGEKESKEMRD</sequence>
<proteinExistence type="predicted"/>
<evidence type="ECO:0000313" key="2">
    <source>
        <dbReference type="EMBL" id="KAL1857024.1"/>
    </source>
</evidence>
<dbReference type="Proteomes" id="UP001583177">
    <property type="component" value="Unassembled WGS sequence"/>
</dbReference>
<keyword evidence="3" id="KW-1185">Reference proteome</keyword>
<accession>A0ABR3WA27</accession>